<dbReference type="EMBL" id="OV696687">
    <property type="protein sequence ID" value="CAH1255596.1"/>
    <property type="molecule type" value="Genomic_DNA"/>
</dbReference>
<evidence type="ECO:0000256" key="1">
    <source>
        <dbReference type="SAM" id="MobiDB-lite"/>
    </source>
</evidence>
<organism evidence="2 3">
    <name type="scientific">Branchiostoma lanceolatum</name>
    <name type="common">Common lancelet</name>
    <name type="synonym">Amphioxus lanceolatum</name>
    <dbReference type="NCBI Taxonomy" id="7740"/>
    <lineage>
        <taxon>Eukaryota</taxon>
        <taxon>Metazoa</taxon>
        <taxon>Chordata</taxon>
        <taxon>Cephalochordata</taxon>
        <taxon>Leptocardii</taxon>
        <taxon>Amphioxiformes</taxon>
        <taxon>Branchiostomatidae</taxon>
        <taxon>Branchiostoma</taxon>
    </lineage>
</organism>
<reference evidence="2" key="1">
    <citation type="submission" date="2022-01" db="EMBL/GenBank/DDBJ databases">
        <authorList>
            <person name="Braso-Vives M."/>
        </authorList>
    </citation>
    <scope>NUCLEOTIDE SEQUENCE</scope>
</reference>
<keyword evidence="3" id="KW-1185">Reference proteome</keyword>
<name>A0A8K0ELG5_BRALA</name>
<evidence type="ECO:0000313" key="3">
    <source>
        <dbReference type="Proteomes" id="UP000838412"/>
    </source>
</evidence>
<evidence type="ECO:0000313" key="2">
    <source>
        <dbReference type="EMBL" id="CAH1255596.1"/>
    </source>
</evidence>
<sequence length="74" mass="7903">MRVERASPPPSTEAQWYGPLYQGKPGRHSSDPVVPVFAQVRPAVQPLNNPHTDVFSPAGVKASPLSPLAVQASM</sequence>
<gene>
    <name evidence="2" type="primary">Hypp1567</name>
    <name evidence="2" type="ORF">BLAG_LOCUS14579</name>
</gene>
<feature type="region of interest" description="Disordered" evidence="1">
    <location>
        <begin position="1"/>
        <end position="32"/>
    </location>
</feature>
<dbReference type="Proteomes" id="UP000838412">
    <property type="component" value="Chromosome 2"/>
</dbReference>
<dbReference type="AlphaFoldDB" id="A0A8K0ELG5"/>
<proteinExistence type="predicted"/>
<accession>A0A8K0ELG5</accession>
<protein>
    <submittedName>
        <fullName evidence="2">Hypp1567 protein</fullName>
    </submittedName>
</protein>